<gene>
    <name evidence="1" type="ORF">NITFAB_0807</name>
</gene>
<evidence type="ECO:0000313" key="1">
    <source>
        <dbReference type="EMBL" id="SPS05218.1"/>
    </source>
</evidence>
<dbReference type="InterPro" id="IPR036397">
    <property type="entry name" value="RNaseH_sf"/>
</dbReference>
<dbReference type="AlphaFoldDB" id="A0A2X0QUH0"/>
<name>A0A2X0QUH0_9PROT</name>
<sequence>MKTKFQEDFILALYPFSRGFAFVLFKGPNSPFDWGIKEIKEKHKNAKILETIKELIDRYSPEVIVIEDALDHASRRSFRIKKLYRMLTHLAATEYIDLFRFSNSAVKEYFASVGATTKYEIALAIGRQIPAFGHRLPRIRKPWMSADPRQSLFDAAALGLVYYGSIGIPSPYNPVSS</sequence>
<dbReference type="GO" id="GO:0003676">
    <property type="term" value="F:nucleic acid binding"/>
    <property type="evidence" value="ECO:0007669"/>
    <property type="project" value="InterPro"/>
</dbReference>
<dbReference type="EMBL" id="LS423452">
    <property type="protein sequence ID" value="SPS05218.1"/>
    <property type="molecule type" value="Genomic_DNA"/>
</dbReference>
<reference evidence="1" key="1">
    <citation type="submission" date="2018-05" db="EMBL/GenBank/DDBJ databases">
        <authorList>
            <person name="Lanie J.A."/>
            <person name="Ng W.-L."/>
            <person name="Kazmierczak K.M."/>
            <person name="Andrzejewski T.M."/>
            <person name="Davidsen T.M."/>
            <person name="Wayne K.J."/>
            <person name="Tettelin H."/>
            <person name="Glass J.I."/>
            <person name="Rusch D."/>
            <person name="Podicherti R."/>
            <person name="Tsui H.-C.T."/>
            <person name="Winkler M.E."/>
        </authorList>
    </citation>
    <scope>NUCLEOTIDE SEQUENCE</scope>
    <source>
        <strain evidence="1">KNB</strain>
    </source>
</reference>
<dbReference type="Gene3D" id="3.30.420.10">
    <property type="entry name" value="Ribonuclease H-like superfamily/Ribonuclease H"/>
    <property type="match status" value="1"/>
</dbReference>
<organism evidence="1">
    <name type="scientific">Candidatus Nitrotoga fabula</name>
    <dbReference type="NCBI Taxonomy" id="2182327"/>
    <lineage>
        <taxon>Bacteria</taxon>
        <taxon>Pseudomonadati</taxon>
        <taxon>Pseudomonadota</taxon>
        <taxon>Betaproteobacteria</taxon>
        <taxon>Nitrosomonadales</taxon>
        <taxon>Gallionellaceae</taxon>
        <taxon>Candidatus Nitrotoga</taxon>
    </lineage>
</organism>
<accession>A0A2X0QUH0</accession>
<proteinExistence type="predicted"/>
<evidence type="ECO:0008006" key="2">
    <source>
        <dbReference type="Google" id="ProtNLM"/>
    </source>
</evidence>
<protein>
    <recommendedName>
        <fullName evidence="2">Holliday junction resolvase RuvC</fullName>
    </recommendedName>
</protein>